<gene>
    <name evidence="1" type="ORF">KU75_12890</name>
</gene>
<organism evidence="1 2">
    <name type="scientific">Pectobacterium odoriferum</name>
    <dbReference type="NCBI Taxonomy" id="78398"/>
    <lineage>
        <taxon>Bacteria</taxon>
        <taxon>Pseudomonadati</taxon>
        <taxon>Pseudomonadota</taxon>
        <taxon>Gammaproteobacteria</taxon>
        <taxon>Enterobacterales</taxon>
        <taxon>Pectobacteriaceae</taxon>
        <taxon>Pectobacterium</taxon>
    </lineage>
</organism>
<dbReference type="InterPro" id="IPR002825">
    <property type="entry name" value="Pept_S49_ser-pept_pro"/>
</dbReference>
<accession>A0ABR4VPB1</accession>
<dbReference type="EMBL" id="JQOF01000009">
    <property type="protein sequence ID" value="KGA41225.1"/>
    <property type="molecule type" value="Genomic_DNA"/>
</dbReference>
<dbReference type="PANTHER" id="PTHR35984:SF1">
    <property type="entry name" value="PERIPLASMIC SERINE PROTEASE"/>
    <property type="match status" value="1"/>
</dbReference>
<dbReference type="Pfam" id="PF01972">
    <property type="entry name" value="SDH_protease"/>
    <property type="match status" value="1"/>
</dbReference>
<reference evidence="1 2" key="1">
    <citation type="submission" date="2014-08" db="EMBL/GenBank/DDBJ databases">
        <title>Genome sequences of NCPPB Pectobacterium isolates.</title>
        <authorList>
            <person name="Glover R.H."/>
            <person name="Sapp M."/>
            <person name="Elphinstone J."/>
        </authorList>
    </citation>
    <scope>NUCLEOTIDE SEQUENCE [LARGE SCALE GENOMIC DNA]</scope>
    <source>
        <strain evidence="1 2">NCPPB3841</strain>
    </source>
</reference>
<dbReference type="GO" id="GO:0006508">
    <property type="term" value="P:proteolysis"/>
    <property type="evidence" value="ECO:0007669"/>
    <property type="project" value="UniProtKB-KW"/>
</dbReference>
<dbReference type="GO" id="GO:0008233">
    <property type="term" value="F:peptidase activity"/>
    <property type="evidence" value="ECO:0007669"/>
    <property type="project" value="UniProtKB-KW"/>
</dbReference>
<keyword evidence="2" id="KW-1185">Reference proteome</keyword>
<dbReference type="InterPro" id="IPR029045">
    <property type="entry name" value="ClpP/crotonase-like_dom_sf"/>
</dbReference>
<evidence type="ECO:0000313" key="1">
    <source>
        <dbReference type="EMBL" id="KGA41225.1"/>
    </source>
</evidence>
<proteinExistence type="predicted"/>
<keyword evidence="1" id="KW-0378">Hydrolase</keyword>
<sequence length="333" mass="36828">MFAQRKELYKKLEEKRASKVITFVTGDRPGLGTQISSEVFDLFANQLDVIGDTQKISLFIYTNGGDTLAAWSIINLLRQFCKELEVIIPAKCLSAGTLMSLGANKIVMTKQATLGPIDPSVNGPLNPQVVINGQLSQWAVSVEEIKGYIAVAKEEFEISDGVGLAQILHSLSDKVHPLVLGRVYRAKSQIQMLAKKLLAHQISDTNSADAIVSFLCSESGSHDYTINRTEAINDLGLNVEKPNQELYELIKAIYDDIKAELKLGQPFDVNAILGANNQANYEAVRCLVEAPDTFSYQYRTTGQLNRISYEANGVQQFSVNNAIFNEGWNKYDQ</sequence>
<name>A0ABR4VPB1_9GAMM</name>
<dbReference type="SUPFAM" id="SSF52096">
    <property type="entry name" value="ClpP/crotonase"/>
    <property type="match status" value="1"/>
</dbReference>
<keyword evidence="1" id="KW-0645">Protease</keyword>
<evidence type="ECO:0000313" key="2">
    <source>
        <dbReference type="Proteomes" id="UP000029447"/>
    </source>
</evidence>
<dbReference type="Proteomes" id="UP000029447">
    <property type="component" value="Unassembled WGS sequence"/>
</dbReference>
<dbReference type="RefSeq" id="WP_044205719.1">
    <property type="nucleotide sequence ID" value="NZ_JQOF01000009.1"/>
</dbReference>
<protein>
    <submittedName>
        <fullName evidence="1">Serine protease</fullName>
    </submittedName>
</protein>
<comment type="caution">
    <text evidence="1">The sequence shown here is derived from an EMBL/GenBank/DDBJ whole genome shotgun (WGS) entry which is preliminary data.</text>
</comment>
<dbReference type="PANTHER" id="PTHR35984">
    <property type="entry name" value="PERIPLASMIC SERINE PROTEASE"/>
    <property type="match status" value="1"/>
</dbReference>
<dbReference type="Gene3D" id="3.90.226.10">
    <property type="entry name" value="2-enoyl-CoA Hydratase, Chain A, domain 1"/>
    <property type="match status" value="1"/>
</dbReference>